<dbReference type="AlphaFoldDB" id="A0AAE9JNN6"/>
<dbReference type="EMBL" id="CP092625">
    <property type="protein sequence ID" value="UMM39389.1"/>
    <property type="molecule type" value="Genomic_DNA"/>
</dbReference>
<dbReference type="Proteomes" id="UP000829354">
    <property type="component" value="Chromosome X"/>
</dbReference>
<protein>
    <recommendedName>
        <fullName evidence="3">Protein kinase domain-containing protein</fullName>
    </recommendedName>
</protein>
<gene>
    <name evidence="1" type="ORF">L5515_016472</name>
</gene>
<proteinExistence type="predicted"/>
<evidence type="ECO:0000313" key="1">
    <source>
        <dbReference type="EMBL" id="UMM39389.1"/>
    </source>
</evidence>
<dbReference type="SUPFAM" id="SSF56112">
    <property type="entry name" value="Protein kinase-like (PK-like)"/>
    <property type="match status" value="1"/>
</dbReference>
<accession>A0AAE9JNN6</accession>
<organism evidence="1 2">
    <name type="scientific">Caenorhabditis briggsae</name>
    <dbReference type="NCBI Taxonomy" id="6238"/>
    <lineage>
        <taxon>Eukaryota</taxon>
        <taxon>Metazoa</taxon>
        <taxon>Ecdysozoa</taxon>
        <taxon>Nematoda</taxon>
        <taxon>Chromadorea</taxon>
        <taxon>Rhabditida</taxon>
        <taxon>Rhabditina</taxon>
        <taxon>Rhabditomorpha</taxon>
        <taxon>Rhabditoidea</taxon>
        <taxon>Rhabditidae</taxon>
        <taxon>Peloderinae</taxon>
        <taxon>Caenorhabditis</taxon>
    </lineage>
</organism>
<reference evidence="1 2" key="1">
    <citation type="submission" date="2022-04" db="EMBL/GenBank/DDBJ databases">
        <title>Chromosome-level reference genomes for two strains of Caenorhabditis briggsae: an improved platform for comparative genomics.</title>
        <authorList>
            <person name="Stevens L."/>
            <person name="Andersen E."/>
        </authorList>
    </citation>
    <scope>NUCLEOTIDE SEQUENCE [LARGE SCALE GENOMIC DNA]</scope>
    <source>
        <strain evidence="1">VX34</strain>
        <tissue evidence="1">Whole-organism</tissue>
    </source>
</reference>
<sequence length="89" mass="10183">MSLIRKDDILNGSYKVIDMVNEGYFCVIYSALDLKTNAQVAIKKLKYEGEGDLKLEFDYLMRLAPFDYSPTPLAFGEDPEDISFGDFRI</sequence>
<evidence type="ECO:0000313" key="2">
    <source>
        <dbReference type="Proteomes" id="UP000829354"/>
    </source>
</evidence>
<evidence type="ECO:0008006" key="3">
    <source>
        <dbReference type="Google" id="ProtNLM"/>
    </source>
</evidence>
<dbReference type="InterPro" id="IPR011009">
    <property type="entry name" value="Kinase-like_dom_sf"/>
</dbReference>
<keyword evidence="2" id="KW-1185">Reference proteome</keyword>
<name>A0AAE9JNN6_CAEBR</name>
<dbReference type="Gene3D" id="3.30.200.20">
    <property type="entry name" value="Phosphorylase Kinase, domain 1"/>
    <property type="match status" value="1"/>
</dbReference>